<dbReference type="InterPro" id="IPR006953">
    <property type="entry name" value="Vesicle_Uso1_P115_head"/>
</dbReference>
<dbReference type="PANTHER" id="PTHR10013">
    <property type="entry name" value="GENERAL VESICULAR TRANSPORT FACTOR P115"/>
    <property type="match status" value="1"/>
</dbReference>
<feature type="compositionally biased region" description="Low complexity" evidence="5">
    <location>
        <begin position="921"/>
        <end position="938"/>
    </location>
</feature>
<dbReference type="InterPro" id="IPR006955">
    <property type="entry name" value="Uso1_p115_C"/>
</dbReference>
<evidence type="ECO:0000256" key="5">
    <source>
        <dbReference type="SAM" id="MobiDB-lite"/>
    </source>
</evidence>
<name>A0A1Y2I1P7_9FUNG</name>
<evidence type="ECO:0000259" key="6">
    <source>
        <dbReference type="Pfam" id="PF04869"/>
    </source>
</evidence>
<dbReference type="EMBL" id="MCFL01000002">
    <property type="protein sequence ID" value="ORZ40659.1"/>
    <property type="molecule type" value="Genomic_DNA"/>
</dbReference>
<organism evidence="8 9">
    <name type="scientific">Catenaria anguillulae PL171</name>
    <dbReference type="NCBI Taxonomy" id="765915"/>
    <lineage>
        <taxon>Eukaryota</taxon>
        <taxon>Fungi</taxon>
        <taxon>Fungi incertae sedis</taxon>
        <taxon>Blastocladiomycota</taxon>
        <taxon>Blastocladiomycetes</taxon>
        <taxon>Blastocladiales</taxon>
        <taxon>Catenariaceae</taxon>
        <taxon>Catenaria</taxon>
    </lineage>
</organism>
<feature type="compositionally biased region" description="Polar residues" evidence="5">
    <location>
        <begin position="943"/>
        <end position="952"/>
    </location>
</feature>
<evidence type="ECO:0000313" key="8">
    <source>
        <dbReference type="EMBL" id="ORZ40659.1"/>
    </source>
</evidence>
<keyword evidence="9" id="KW-1185">Reference proteome</keyword>
<dbReference type="InterPro" id="IPR016024">
    <property type="entry name" value="ARM-type_fold"/>
</dbReference>
<dbReference type="OrthoDB" id="198977at2759"/>
<dbReference type="GO" id="GO:0005783">
    <property type="term" value="C:endoplasmic reticulum"/>
    <property type="evidence" value="ECO:0007669"/>
    <property type="project" value="TreeGrafter"/>
</dbReference>
<feature type="region of interest" description="Disordered" evidence="5">
    <location>
        <begin position="772"/>
        <end position="856"/>
    </location>
</feature>
<evidence type="ECO:0000313" key="9">
    <source>
        <dbReference type="Proteomes" id="UP000193411"/>
    </source>
</evidence>
<dbReference type="GO" id="GO:0005795">
    <property type="term" value="C:Golgi stack"/>
    <property type="evidence" value="ECO:0007669"/>
    <property type="project" value="TreeGrafter"/>
</dbReference>
<evidence type="ECO:0008006" key="10">
    <source>
        <dbReference type="Google" id="ProtNLM"/>
    </source>
</evidence>
<comment type="subcellular location">
    <subcellularLocation>
        <location evidence="1">Golgi apparatus</location>
    </subcellularLocation>
</comment>
<evidence type="ECO:0000256" key="2">
    <source>
        <dbReference type="ARBA" id="ARBA00023034"/>
    </source>
</evidence>
<dbReference type="Proteomes" id="UP000193411">
    <property type="component" value="Unassembled WGS sequence"/>
</dbReference>
<gene>
    <name evidence="8" type="ORF">BCR44DRAFT_1423535</name>
</gene>
<keyword evidence="2" id="KW-0333">Golgi apparatus</keyword>
<feature type="compositionally biased region" description="Polar residues" evidence="5">
    <location>
        <begin position="801"/>
        <end position="811"/>
    </location>
</feature>
<accession>A0A1Y2I1P7</accession>
<dbReference type="GO" id="GO:0012507">
    <property type="term" value="C:ER to Golgi transport vesicle membrane"/>
    <property type="evidence" value="ECO:0007669"/>
    <property type="project" value="TreeGrafter"/>
</dbReference>
<evidence type="ECO:0000256" key="3">
    <source>
        <dbReference type="ARBA" id="ARBA00023054"/>
    </source>
</evidence>
<dbReference type="GO" id="GO:0000139">
    <property type="term" value="C:Golgi membrane"/>
    <property type="evidence" value="ECO:0007669"/>
    <property type="project" value="InterPro"/>
</dbReference>
<dbReference type="GO" id="GO:0006886">
    <property type="term" value="P:intracellular protein transport"/>
    <property type="evidence" value="ECO:0007669"/>
    <property type="project" value="InterPro"/>
</dbReference>
<dbReference type="Pfam" id="PF04869">
    <property type="entry name" value="Uso1_p115_head"/>
    <property type="match status" value="1"/>
</dbReference>
<sequence length="967" mass="103351">MSSWISMLVGTGTGAGDPNAPGGAANQDPRDMLVRFADRLKHATLAEDRRASLLSIKGLARDYKPLVIECALDSLATALRRDSHDSAMAKIIVETLAILFTIHPKKPEEKDMVTRSSEDFTDDSANVACILDLLEDYDFHLRFDALQLLATLLKLHPDSVIAGVLSNPMGVSKLMDLLNETREAVRTETILFLVALTRSNTEIQKIVAFQNAFDLLFHLLQSDPTVDPVTGHDCLQLIHNLMRLNPSNQNLFRESGCVPKLGENASPSTASRPATLQGALSSPTPFAWTKDQQTTCLHLLSVVRALIVPNASSSRAAQDALAAASILGCLLELSLAAGVPYAVKTAALHALGDCRPGDKGAVMLIVGIAVLGIDEGGGEVREEEELQSYVTGHADGQLALAMTIVNPPPDEVGGPSSLMPASDHPLANSVVLQPLIDWQIRDDLRTWFAAMITASLVVGNDRAKEVMAGMYAQQMHRSKQAFDTKRRESRRRASLVGAGLDPAVAGLANGRIGDGPDDSDEEEEEDEEDTVTLVQSIGHTLVFSSRGNAVVRTQVALLSVLCCWTWDCPKAVADVVSDSTILQFLIEQASSTTGEALYYPTAAPLANGGMTHDQLFQVLSTRIGSDQLQVKLTRLREDVRFVDWKKAGAYLDDVIVSHINDTFGELLRGVRQSPEAKTRSAQDLEQRSGKVVHLEAKVVELEKLLEERTRVYEAKVQELESENHRLISQLEAARSSLATMESDQNDLLVCLAEQDNDMRRLRDRLRQLGDSSLDVAGAGGSGAAAMDSSSQRSSARPSPRVTTLANPTQPSGGDLPPQDGVSAVPPTFGSASAIRQASSGSDIPANQPHAPRQRPATKHHLFAAHDFHPSATATGAALPQTATQVQRQYPPNSPLGFVAQSIQPSLSTLALMQSAGGGSGVKSPVSVATPPPAASASPGRQPPQATSGVSALSLSSTYAVDDGVLDL</sequence>
<feature type="region of interest" description="Disordered" evidence="5">
    <location>
        <begin position="913"/>
        <end position="952"/>
    </location>
</feature>
<dbReference type="STRING" id="765915.A0A1Y2I1P7"/>
<dbReference type="SUPFAM" id="SSF48371">
    <property type="entry name" value="ARM repeat"/>
    <property type="match status" value="2"/>
</dbReference>
<protein>
    <recommendedName>
        <fullName evidence="10">P115 like vesicle tethering protein</fullName>
    </recommendedName>
</protein>
<dbReference type="InterPro" id="IPR024095">
    <property type="entry name" value="Vesicle_P115"/>
</dbReference>
<feature type="domain" description="Uso1/p115-like vesicle tethering protein C-terminal" evidence="7">
    <location>
        <begin position="676"/>
        <end position="770"/>
    </location>
</feature>
<dbReference type="PANTHER" id="PTHR10013:SF0">
    <property type="entry name" value="GENERAL VESICULAR TRANSPORT FACTOR P115"/>
    <property type="match status" value="1"/>
</dbReference>
<evidence type="ECO:0000256" key="4">
    <source>
        <dbReference type="SAM" id="Coils"/>
    </source>
</evidence>
<dbReference type="GO" id="GO:0006888">
    <property type="term" value="P:endoplasmic reticulum to Golgi vesicle-mediated transport"/>
    <property type="evidence" value="ECO:0007669"/>
    <property type="project" value="TreeGrafter"/>
</dbReference>
<evidence type="ECO:0000256" key="1">
    <source>
        <dbReference type="ARBA" id="ARBA00004555"/>
    </source>
</evidence>
<dbReference type="GO" id="GO:0048211">
    <property type="term" value="P:Golgi vesicle docking"/>
    <property type="evidence" value="ECO:0007669"/>
    <property type="project" value="TreeGrafter"/>
</dbReference>
<feature type="coiled-coil region" evidence="4">
    <location>
        <begin position="702"/>
        <end position="771"/>
    </location>
</feature>
<feature type="compositionally biased region" description="Low complexity" evidence="5">
    <location>
        <begin position="783"/>
        <end position="800"/>
    </location>
</feature>
<dbReference type="Pfam" id="PF04871">
    <property type="entry name" value="Uso1_p115_C"/>
    <property type="match status" value="1"/>
</dbReference>
<keyword evidence="3 4" id="KW-0175">Coiled coil</keyword>
<feature type="compositionally biased region" description="Acidic residues" evidence="5">
    <location>
        <begin position="515"/>
        <end position="530"/>
    </location>
</feature>
<feature type="domain" description="Vesicle tethering protein Uso1/P115-like head" evidence="6">
    <location>
        <begin position="521"/>
        <end position="594"/>
    </location>
</feature>
<comment type="caution">
    <text evidence="8">The sequence shown here is derived from an EMBL/GenBank/DDBJ whole genome shotgun (WGS) entry which is preliminary data.</text>
</comment>
<reference evidence="8 9" key="1">
    <citation type="submission" date="2016-07" db="EMBL/GenBank/DDBJ databases">
        <title>Pervasive Adenine N6-methylation of Active Genes in Fungi.</title>
        <authorList>
            <consortium name="DOE Joint Genome Institute"/>
            <person name="Mondo S.J."/>
            <person name="Dannebaum R.O."/>
            <person name="Kuo R.C."/>
            <person name="Labutti K."/>
            <person name="Haridas S."/>
            <person name="Kuo A."/>
            <person name="Salamov A."/>
            <person name="Ahrendt S.R."/>
            <person name="Lipzen A."/>
            <person name="Sullivan W."/>
            <person name="Andreopoulos W.B."/>
            <person name="Clum A."/>
            <person name="Lindquist E."/>
            <person name="Daum C."/>
            <person name="Ramamoorthy G.K."/>
            <person name="Gryganskyi A."/>
            <person name="Culley D."/>
            <person name="Magnuson J.K."/>
            <person name="James T.Y."/>
            <person name="O'Malley M.A."/>
            <person name="Stajich J.E."/>
            <person name="Spatafora J.W."/>
            <person name="Visel A."/>
            <person name="Grigoriev I.V."/>
        </authorList>
    </citation>
    <scope>NUCLEOTIDE SEQUENCE [LARGE SCALE GENOMIC DNA]</scope>
    <source>
        <strain evidence="8 9">PL171</strain>
    </source>
</reference>
<dbReference type="Gene3D" id="1.25.10.10">
    <property type="entry name" value="Leucine-rich Repeat Variant"/>
    <property type="match status" value="1"/>
</dbReference>
<feature type="compositionally biased region" description="Polar residues" evidence="5">
    <location>
        <begin position="829"/>
        <end position="841"/>
    </location>
</feature>
<evidence type="ECO:0000259" key="7">
    <source>
        <dbReference type="Pfam" id="PF04871"/>
    </source>
</evidence>
<feature type="region of interest" description="Disordered" evidence="5">
    <location>
        <begin position="506"/>
        <end position="530"/>
    </location>
</feature>
<proteinExistence type="predicted"/>
<dbReference type="GO" id="GO:0048280">
    <property type="term" value="P:vesicle fusion with Golgi apparatus"/>
    <property type="evidence" value="ECO:0007669"/>
    <property type="project" value="InterPro"/>
</dbReference>
<dbReference type="InterPro" id="IPR011989">
    <property type="entry name" value="ARM-like"/>
</dbReference>
<dbReference type="AlphaFoldDB" id="A0A1Y2I1P7"/>